<keyword evidence="3" id="KW-1185">Reference proteome</keyword>
<evidence type="ECO:0000313" key="3">
    <source>
        <dbReference type="Proteomes" id="UP000054018"/>
    </source>
</evidence>
<organism evidence="2 3">
    <name type="scientific">Pisolithus microcarpus 441</name>
    <dbReference type="NCBI Taxonomy" id="765257"/>
    <lineage>
        <taxon>Eukaryota</taxon>
        <taxon>Fungi</taxon>
        <taxon>Dikarya</taxon>
        <taxon>Basidiomycota</taxon>
        <taxon>Agaricomycotina</taxon>
        <taxon>Agaricomycetes</taxon>
        <taxon>Agaricomycetidae</taxon>
        <taxon>Boletales</taxon>
        <taxon>Sclerodermatineae</taxon>
        <taxon>Pisolithaceae</taxon>
        <taxon>Pisolithus</taxon>
    </lineage>
</organism>
<reference evidence="2 3" key="1">
    <citation type="submission" date="2014-04" db="EMBL/GenBank/DDBJ databases">
        <authorList>
            <consortium name="DOE Joint Genome Institute"/>
            <person name="Kuo A."/>
            <person name="Kohler A."/>
            <person name="Costa M.D."/>
            <person name="Nagy L.G."/>
            <person name="Floudas D."/>
            <person name="Copeland A."/>
            <person name="Barry K.W."/>
            <person name="Cichocki N."/>
            <person name="Veneault-Fourrey C."/>
            <person name="LaButti K."/>
            <person name="Lindquist E.A."/>
            <person name="Lipzen A."/>
            <person name="Lundell T."/>
            <person name="Morin E."/>
            <person name="Murat C."/>
            <person name="Sun H."/>
            <person name="Tunlid A."/>
            <person name="Henrissat B."/>
            <person name="Grigoriev I.V."/>
            <person name="Hibbett D.S."/>
            <person name="Martin F."/>
            <person name="Nordberg H.P."/>
            <person name="Cantor M.N."/>
            <person name="Hua S.X."/>
        </authorList>
    </citation>
    <scope>NUCLEOTIDE SEQUENCE [LARGE SCALE GENOMIC DNA]</scope>
    <source>
        <strain evidence="2 3">441</strain>
    </source>
</reference>
<protein>
    <recommendedName>
        <fullName evidence="1">Tc1-like transposase DDE domain-containing protein</fullName>
    </recommendedName>
</protein>
<dbReference type="Pfam" id="PF13358">
    <property type="entry name" value="DDE_3"/>
    <property type="match status" value="1"/>
</dbReference>
<proteinExistence type="predicted"/>
<dbReference type="OrthoDB" id="2142724at2759"/>
<name>A0A0C9Z631_9AGAM</name>
<dbReference type="GO" id="GO:0003676">
    <property type="term" value="F:nucleic acid binding"/>
    <property type="evidence" value="ECO:0007669"/>
    <property type="project" value="InterPro"/>
</dbReference>
<sequence>RDEHTISRRCGCSGRGTRCAVQRRFVRGTQYSIILAITLDGIITYNIVEGTVDTERFLKFLKEQVMPFTNPYPGLRSILIMGNCCMHHGEEVHHLVEN</sequence>
<dbReference type="InterPro" id="IPR038717">
    <property type="entry name" value="Tc1-like_DDE_dom"/>
</dbReference>
<feature type="domain" description="Tc1-like transposase DDE" evidence="1">
    <location>
        <begin position="5"/>
        <end position="98"/>
    </location>
</feature>
<dbReference type="AlphaFoldDB" id="A0A0C9Z631"/>
<dbReference type="EMBL" id="KN833750">
    <property type="protein sequence ID" value="KIK21559.1"/>
    <property type="molecule type" value="Genomic_DNA"/>
</dbReference>
<dbReference type="InterPro" id="IPR036397">
    <property type="entry name" value="RNaseH_sf"/>
</dbReference>
<dbReference type="Proteomes" id="UP000054018">
    <property type="component" value="Unassembled WGS sequence"/>
</dbReference>
<evidence type="ECO:0000313" key="2">
    <source>
        <dbReference type="EMBL" id="KIK21559.1"/>
    </source>
</evidence>
<accession>A0A0C9Z631</accession>
<dbReference type="STRING" id="765257.A0A0C9Z631"/>
<feature type="non-terminal residue" evidence="2">
    <location>
        <position position="1"/>
    </location>
</feature>
<reference evidence="3" key="2">
    <citation type="submission" date="2015-01" db="EMBL/GenBank/DDBJ databases">
        <title>Evolutionary Origins and Diversification of the Mycorrhizal Mutualists.</title>
        <authorList>
            <consortium name="DOE Joint Genome Institute"/>
            <consortium name="Mycorrhizal Genomics Consortium"/>
            <person name="Kohler A."/>
            <person name="Kuo A."/>
            <person name="Nagy L.G."/>
            <person name="Floudas D."/>
            <person name="Copeland A."/>
            <person name="Barry K.W."/>
            <person name="Cichocki N."/>
            <person name="Veneault-Fourrey C."/>
            <person name="LaButti K."/>
            <person name="Lindquist E.A."/>
            <person name="Lipzen A."/>
            <person name="Lundell T."/>
            <person name="Morin E."/>
            <person name="Murat C."/>
            <person name="Riley R."/>
            <person name="Ohm R."/>
            <person name="Sun H."/>
            <person name="Tunlid A."/>
            <person name="Henrissat B."/>
            <person name="Grigoriev I.V."/>
            <person name="Hibbett D.S."/>
            <person name="Martin F."/>
        </authorList>
    </citation>
    <scope>NUCLEOTIDE SEQUENCE [LARGE SCALE GENOMIC DNA]</scope>
    <source>
        <strain evidence="3">441</strain>
    </source>
</reference>
<evidence type="ECO:0000259" key="1">
    <source>
        <dbReference type="Pfam" id="PF13358"/>
    </source>
</evidence>
<dbReference type="Gene3D" id="3.30.420.10">
    <property type="entry name" value="Ribonuclease H-like superfamily/Ribonuclease H"/>
    <property type="match status" value="1"/>
</dbReference>
<feature type="non-terminal residue" evidence="2">
    <location>
        <position position="98"/>
    </location>
</feature>
<gene>
    <name evidence="2" type="ORF">PISMIDRAFT_36109</name>
</gene>
<dbReference type="HOGENOM" id="CLU_056788_11_2_1"/>